<proteinExistence type="predicted"/>
<keyword evidence="3" id="KW-1185">Reference proteome</keyword>
<feature type="compositionally biased region" description="Polar residues" evidence="1">
    <location>
        <begin position="33"/>
        <end position="43"/>
    </location>
</feature>
<evidence type="ECO:0000313" key="3">
    <source>
        <dbReference type="Proteomes" id="UP000199650"/>
    </source>
</evidence>
<feature type="region of interest" description="Disordered" evidence="1">
    <location>
        <begin position="23"/>
        <end position="43"/>
    </location>
</feature>
<reference evidence="2 3" key="1">
    <citation type="submission" date="2016-10" db="EMBL/GenBank/DDBJ databases">
        <authorList>
            <person name="de Groot N.N."/>
        </authorList>
    </citation>
    <scope>NUCLEOTIDE SEQUENCE [LARGE SCALE GENOMIC DNA]</scope>
    <source>
        <strain evidence="2 3">DSM 29439</strain>
    </source>
</reference>
<gene>
    <name evidence="2" type="ORF">SAMN05444851_1107</name>
</gene>
<organism evidence="2 3">
    <name type="scientific">Aliiroseovarius sediminilitoris</name>
    <dbReference type="NCBI Taxonomy" id="1173584"/>
    <lineage>
        <taxon>Bacteria</taxon>
        <taxon>Pseudomonadati</taxon>
        <taxon>Pseudomonadota</taxon>
        <taxon>Alphaproteobacteria</taxon>
        <taxon>Rhodobacterales</taxon>
        <taxon>Paracoccaceae</taxon>
        <taxon>Aliiroseovarius</taxon>
    </lineage>
</organism>
<accession>A0A1I0NU97</accession>
<evidence type="ECO:0000256" key="1">
    <source>
        <dbReference type="SAM" id="MobiDB-lite"/>
    </source>
</evidence>
<dbReference type="AlphaFoldDB" id="A0A1I0NU97"/>
<dbReference type="STRING" id="1173584.SAMN05444851_1107"/>
<sequence>MSREIRNPLILLEASTGIEPVYTDLQSRKTRSKNNGLRVQNTP</sequence>
<dbReference type="Proteomes" id="UP000199650">
    <property type="component" value="Unassembled WGS sequence"/>
</dbReference>
<evidence type="ECO:0000313" key="2">
    <source>
        <dbReference type="EMBL" id="SEW05268.1"/>
    </source>
</evidence>
<dbReference type="EMBL" id="FOJB01000001">
    <property type="protein sequence ID" value="SEW05268.1"/>
    <property type="molecule type" value="Genomic_DNA"/>
</dbReference>
<name>A0A1I0NU97_9RHOB</name>
<protein>
    <submittedName>
        <fullName evidence="2">Uncharacterized protein</fullName>
    </submittedName>
</protein>